<accession>A0A848H9C9</accession>
<organism evidence="1 2">
    <name type="scientific">Ramlibacter agri</name>
    <dbReference type="NCBI Taxonomy" id="2728837"/>
    <lineage>
        <taxon>Bacteria</taxon>
        <taxon>Pseudomonadati</taxon>
        <taxon>Pseudomonadota</taxon>
        <taxon>Betaproteobacteria</taxon>
        <taxon>Burkholderiales</taxon>
        <taxon>Comamonadaceae</taxon>
        <taxon>Ramlibacter</taxon>
    </lineage>
</organism>
<dbReference type="AlphaFoldDB" id="A0A848H9C9"/>
<evidence type="ECO:0000313" key="2">
    <source>
        <dbReference type="Proteomes" id="UP000541185"/>
    </source>
</evidence>
<dbReference type="Proteomes" id="UP000541185">
    <property type="component" value="Unassembled WGS sequence"/>
</dbReference>
<dbReference type="EMBL" id="JABBFX010000003">
    <property type="protein sequence ID" value="NML47375.1"/>
    <property type="molecule type" value="Genomic_DNA"/>
</dbReference>
<dbReference type="PROSITE" id="PS51257">
    <property type="entry name" value="PROKAR_LIPOPROTEIN"/>
    <property type="match status" value="1"/>
</dbReference>
<sequence>MRLIGLRLPRIILVLAIGLALAACSAIKLGYNTLTDVSYWWLDSYIDFNEQQAPAAKQELASLHAWHRREEVPKFADLLVRMQQLAPASISPQQACGVVTEVQSRLGFAAEHAEPAILKLAASLGPAQLRHIERKYRGNNEKFTREWIQPGPEEVREKRYEQMLDKLEMIYGSLDAPQRAVLRQGIAQSIYDPQRVLAERKRRQQDLLQTLRRMQEPGTTPDAARTALRGYLDRVQHSPDLAYRAWQDQLLQEGCRTFSAVQESTTTAQRQEAVRRLRGYERDLRELAGQAS</sequence>
<dbReference type="Pfam" id="PF19795">
    <property type="entry name" value="DUF6279"/>
    <property type="match status" value="1"/>
</dbReference>
<gene>
    <name evidence="1" type="ORF">HHL11_26740</name>
</gene>
<name>A0A848H9C9_9BURK</name>
<comment type="caution">
    <text evidence="1">The sequence shown here is derived from an EMBL/GenBank/DDBJ whole genome shotgun (WGS) entry which is preliminary data.</text>
</comment>
<reference evidence="1 2" key="1">
    <citation type="submission" date="2020-04" db="EMBL/GenBank/DDBJ databases">
        <title>Ramlibacter sp. G-1-2-2 isolated from soil.</title>
        <authorList>
            <person name="Dahal R.H."/>
        </authorList>
    </citation>
    <scope>NUCLEOTIDE SEQUENCE [LARGE SCALE GENOMIC DNA]</scope>
    <source>
        <strain evidence="1 2">G-1-2-2</strain>
    </source>
</reference>
<evidence type="ECO:0008006" key="3">
    <source>
        <dbReference type="Google" id="ProtNLM"/>
    </source>
</evidence>
<protein>
    <recommendedName>
        <fullName evidence="3">Lipoprotein</fullName>
    </recommendedName>
</protein>
<keyword evidence="2" id="KW-1185">Reference proteome</keyword>
<evidence type="ECO:0000313" key="1">
    <source>
        <dbReference type="EMBL" id="NML47375.1"/>
    </source>
</evidence>
<proteinExistence type="predicted"/>